<keyword evidence="7" id="KW-0813">Transport</keyword>
<dbReference type="Proteomes" id="UP001274321">
    <property type="component" value="Unassembled WGS sequence"/>
</dbReference>
<dbReference type="PIRSF" id="PIRSF006066">
    <property type="entry name" value="HI0050"/>
    <property type="match status" value="1"/>
</dbReference>
<gene>
    <name evidence="9" type="ORF">SCD90_01730</name>
</gene>
<feature type="transmembrane region" description="Helical" evidence="7">
    <location>
        <begin position="399"/>
        <end position="420"/>
    </location>
</feature>
<keyword evidence="2" id="KW-1003">Cell membrane</keyword>
<evidence type="ECO:0000256" key="7">
    <source>
        <dbReference type="RuleBase" id="RU369079"/>
    </source>
</evidence>
<evidence type="ECO:0000256" key="5">
    <source>
        <dbReference type="ARBA" id="ARBA00022989"/>
    </source>
</evidence>
<comment type="caution">
    <text evidence="7">Lacks conserved residue(s) required for the propagation of feature annotation.</text>
</comment>
<feature type="transmembrane region" description="Helical" evidence="7">
    <location>
        <begin position="314"/>
        <end position="332"/>
    </location>
</feature>
<reference evidence="9 10" key="1">
    <citation type="submission" date="2023-11" db="EMBL/GenBank/DDBJ databases">
        <authorList>
            <person name="Bao R."/>
        </authorList>
    </citation>
    <scope>NUCLEOTIDE SEQUENCE [LARGE SCALE GENOMIC DNA]</scope>
    <source>
        <strain evidence="9 10">PJ23</strain>
    </source>
</reference>
<dbReference type="PANTHER" id="PTHR33362:SF2">
    <property type="entry name" value="TRAP TRANSPORTER LARGE PERMEASE PROTEIN"/>
    <property type="match status" value="1"/>
</dbReference>
<dbReference type="InterPro" id="IPR010656">
    <property type="entry name" value="DctM"/>
</dbReference>
<feature type="transmembrane region" description="Helical" evidence="7">
    <location>
        <begin position="56"/>
        <end position="78"/>
    </location>
</feature>
<dbReference type="RefSeq" id="WP_319842888.1">
    <property type="nucleotide sequence ID" value="NZ_JAXAFJ010000001.1"/>
</dbReference>
<name>A0ABU4RIV9_9HYPH</name>
<keyword evidence="3 7" id="KW-0997">Cell inner membrane</keyword>
<keyword evidence="4 7" id="KW-0812">Transmembrane</keyword>
<evidence type="ECO:0000256" key="1">
    <source>
        <dbReference type="ARBA" id="ARBA00004429"/>
    </source>
</evidence>
<dbReference type="Pfam" id="PF06808">
    <property type="entry name" value="DctM"/>
    <property type="match status" value="1"/>
</dbReference>
<feature type="transmembrane region" description="Helical" evidence="7">
    <location>
        <begin position="170"/>
        <end position="193"/>
    </location>
</feature>
<accession>A0ABU4RIV9</accession>
<feature type="transmembrane region" description="Helical" evidence="7">
    <location>
        <begin position="213"/>
        <end position="235"/>
    </location>
</feature>
<protein>
    <recommendedName>
        <fullName evidence="7">TRAP transporter large permease protein</fullName>
    </recommendedName>
</protein>
<organism evidence="9 10">
    <name type="scientific">Terrihabitans rhizophilus</name>
    <dbReference type="NCBI Taxonomy" id="3092662"/>
    <lineage>
        <taxon>Bacteria</taxon>
        <taxon>Pseudomonadati</taxon>
        <taxon>Pseudomonadota</taxon>
        <taxon>Alphaproteobacteria</taxon>
        <taxon>Hyphomicrobiales</taxon>
        <taxon>Terrihabitans</taxon>
    </lineage>
</organism>
<comment type="similarity">
    <text evidence="7">Belongs to the TRAP transporter large permease family.</text>
</comment>
<feature type="transmembrane region" description="Helical" evidence="7">
    <location>
        <begin position="6"/>
        <end position="35"/>
    </location>
</feature>
<comment type="function">
    <text evidence="7">Part of the tripartite ATP-independent periplasmic (TRAP) transport system.</text>
</comment>
<comment type="subcellular location">
    <subcellularLocation>
        <location evidence="1 7">Cell inner membrane</location>
        <topology evidence="1 7">Multi-pass membrane protein</topology>
    </subcellularLocation>
</comment>
<evidence type="ECO:0000259" key="8">
    <source>
        <dbReference type="Pfam" id="PF06808"/>
    </source>
</evidence>
<dbReference type="NCBIfam" id="TIGR00786">
    <property type="entry name" value="dctM"/>
    <property type="match status" value="1"/>
</dbReference>
<proteinExistence type="inferred from homology"/>
<feature type="domain" description="TRAP C4-dicarboxylate transport system permease DctM subunit" evidence="8">
    <location>
        <begin position="9"/>
        <end position="416"/>
    </location>
</feature>
<keyword evidence="5 7" id="KW-1133">Transmembrane helix</keyword>
<evidence type="ECO:0000313" key="10">
    <source>
        <dbReference type="Proteomes" id="UP001274321"/>
    </source>
</evidence>
<feature type="transmembrane region" description="Helical" evidence="7">
    <location>
        <begin position="98"/>
        <end position="117"/>
    </location>
</feature>
<sequence>MFGALFGIGLLVVMLIGGVPMVAALLGSVAIGLVIAGQWALVVPQAMVNGISDYTLISLPLFVLAGVLMNVGGLSVRLFDFAHSLVGWLKGGLAQVDVLTSIFLGGMFGSSTADIAGTGSITIPAMKRAGYSPAFSAATCASSSGVGPLIPPSSPMILYSAVTGTSLGALFLAGLIPGIILGLLFMGVVFILARRRNFPRHGDLSFAEIALTFRRGLLAMGMPAIIVGGTSVGVFTPTEGSAFGVVYAAALAGFIYRSLSWAEFYRSCISAVQLSGELLVMVGLSGTLGVALANAGVPQALATFVEAVTFSDSMFLRIAILVLLAVVAGMVLDPLIPVLVPAILPTLLAFNIDLIQFGVLMVMAVVIGQLHPPIGIASIIAGRIAGVDQIQVFRANIPFFVTIVVFTIVLIAVPELSTWLPNYMKD</sequence>
<feature type="transmembrane region" description="Helical" evidence="7">
    <location>
        <begin position="129"/>
        <end position="150"/>
    </location>
</feature>
<dbReference type="InterPro" id="IPR004681">
    <property type="entry name" value="TRAP_DctM"/>
</dbReference>
<comment type="caution">
    <text evidence="9">The sequence shown here is derived from an EMBL/GenBank/DDBJ whole genome shotgun (WGS) entry which is preliminary data.</text>
</comment>
<dbReference type="EMBL" id="JAXAFJ010000001">
    <property type="protein sequence ID" value="MDX6804771.1"/>
    <property type="molecule type" value="Genomic_DNA"/>
</dbReference>
<keyword evidence="10" id="KW-1185">Reference proteome</keyword>
<evidence type="ECO:0000256" key="6">
    <source>
        <dbReference type="ARBA" id="ARBA00023136"/>
    </source>
</evidence>
<comment type="subunit">
    <text evidence="7">The complex comprises the extracytoplasmic solute receptor protein and the two transmembrane proteins.</text>
</comment>
<evidence type="ECO:0000256" key="3">
    <source>
        <dbReference type="ARBA" id="ARBA00022519"/>
    </source>
</evidence>
<evidence type="ECO:0000256" key="4">
    <source>
        <dbReference type="ARBA" id="ARBA00022692"/>
    </source>
</evidence>
<evidence type="ECO:0000256" key="2">
    <source>
        <dbReference type="ARBA" id="ARBA00022475"/>
    </source>
</evidence>
<keyword evidence="6 7" id="KW-0472">Membrane</keyword>
<feature type="transmembrane region" description="Helical" evidence="7">
    <location>
        <begin position="241"/>
        <end position="259"/>
    </location>
</feature>
<dbReference type="PANTHER" id="PTHR33362">
    <property type="entry name" value="SIALIC ACID TRAP TRANSPORTER PERMEASE PROTEIN SIAT-RELATED"/>
    <property type="match status" value="1"/>
</dbReference>
<evidence type="ECO:0000313" key="9">
    <source>
        <dbReference type="EMBL" id="MDX6804771.1"/>
    </source>
</evidence>